<dbReference type="EC" id="2.7.13.3" evidence="2"/>
<dbReference type="InterPro" id="IPR052162">
    <property type="entry name" value="Sensor_kinase/Photoreceptor"/>
</dbReference>
<dbReference type="PANTHER" id="PTHR43304:SF1">
    <property type="entry name" value="PAC DOMAIN-CONTAINING PROTEIN"/>
    <property type="match status" value="1"/>
</dbReference>
<keyword evidence="6" id="KW-0175">Coiled coil</keyword>
<dbReference type="EMBL" id="BAABGX010000003">
    <property type="protein sequence ID" value="GAA4312591.1"/>
    <property type="molecule type" value="Genomic_DNA"/>
</dbReference>
<dbReference type="SUPFAM" id="SSF47384">
    <property type="entry name" value="Homodimeric domain of signal transducing histidine kinase"/>
    <property type="match status" value="1"/>
</dbReference>
<dbReference type="PROSITE" id="PS50109">
    <property type="entry name" value="HIS_KIN"/>
    <property type="match status" value="1"/>
</dbReference>
<dbReference type="CDD" id="cd00082">
    <property type="entry name" value="HisKA"/>
    <property type="match status" value="1"/>
</dbReference>
<dbReference type="InterPro" id="IPR035965">
    <property type="entry name" value="PAS-like_dom_sf"/>
</dbReference>
<dbReference type="InterPro" id="IPR036890">
    <property type="entry name" value="HATPase_C_sf"/>
</dbReference>
<evidence type="ECO:0000256" key="3">
    <source>
        <dbReference type="ARBA" id="ARBA00022553"/>
    </source>
</evidence>
<keyword evidence="3" id="KW-0597">Phosphoprotein</keyword>
<evidence type="ECO:0000256" key="6">
    <source>
        <dbReference type="SAM" id="Coils"/>
    </source>
</evidence>
<dbReference type="SMART" id="SM00387">
    <property type="entry name" value="HATPase_c"/>
    <property type="match status" value="1"/>
</dbReference>
<evidence type="ECO:0000256" key="5">
    <source>
        <dbReference type="ARBA" id="ARBA00022777"/>
    </source>
</evidence>
<dbReference type="InterPro" id="IPR013656">
    <property type="entry name" value="PAS_4"/>
</dbReference>
<dbReference type="Proteomes" id="UP001501844">
    <property type="component" value="Unassembled WGS sequence"/>
</dbReference>
<dbReference type="RefSeq" id="WP_345168318.1">
    <property type="nucleotide sequence ID" value="NZ_BAABGX010000003.1"/>
</dbReference>
<evidence type="ECO:0000256" key="1">
    <source>
        <dbReference type="ARBA" id="ARBA00000085"/>
    </source>
</evidence>
<accession>A0ABP8FWV3</accession>
<evidence type="ECO:0000256" key="2">
    <source>
        <dbReference type="ARBA" id="ARBA00012438"/>
    </source>
</evidence>
<evidence type="ECO:0000259" key="7">
    <source>
        <dbReference type="PROSITE" id="PS50109"/>
    </source>
</evidence>
<dbReference type="Gene3D" id="3.30.565.10">
    <property type="entry name" value="Histidine kinase-like ATPase, C-terminal domain"/>
    <property type="match status" value="1"/>
</dbReference>
<dbReference type="SMART" id="SM00091">
    <property type="entry name" value="PAS"/>
    <property type="match status" value="4"/>
</dbReference>
<dbReference type="SUPFAM" id="SSF55785">
    <property type="entry name" value="PYP-like sensor domain (PAS domain)"/>
    <property type="match status" value="4"/>
</dbReference>
<dbReference type="PRINTS" id="PR00344">
    <property type="entry name" value="BCTRLSENSOR"/>
</dbReference>
<dbReference type="InterPro" id="IPR003661">
    <property type="entry name" value="HisK_dim/P_dom"/>
</dbReference>
<dbReference type="InterPro" id="IPR000014">
    <property type="entry name" value="PAS"/>
</dbReference>
<feature type="coiled-coil region" evidence="6">
    <location>
        <begin position="291"/>
        <end position="336"/>
    </location>
</feature>
<dbReference type="Gene3D" id="3.30.450.20">
    <property type="entry name" value="PAS domain"/>
    <property type="match status" value="4"/>
</dbReference>
<dbReference type="Gene3D" id="1.10.287.130">
    <property type="match status" value="1"/>
</dbReference>
<name>A0ABP8FWV3_9BACT</name>
<dbReference type="SUPFAM" id="SSF55874">
    <property type="entry name" value="ATPase domain of HSP90 chaperone/DNA topoisomerase II/histidine kinase"/>
    <property type="match status" value="1"/>
</dbReference>
<evidence type="ECO:0000313" key="8">
    <source>
        <dbReference type="EMBL" id="GAA4312591.1"/>
    </source>
</evidence>
<comment type="catalytic activity">
    <reaction evidence="1">
        <text>ATP + protein L-histidine = ADP + protein N-phospho-L-histidine.</text>
        <dbReference type="EC" id="2.7.13.3"/>
    </reaction>
</comment>
<dbReference type="InterPro" id="IPR004358">
    <property type="entry name" value="Sig_transdc_His_kin-like_C"/>
</dbReference>
<dbReference type="CDD" id="cd00130">
    <property type="entry name" value="PAS"/>
    <property type="match status" value="1"/>
</dbReference>
<dbReference type="InterPro" id="IPR036097">
    <property type="entry name" value="HisK_dim/P_sf"/>
</dbReference>
<keyword evidence="4" id="KW-0808">Transferase</keyword>
<protein>
    <recommendedName>
        <fullName evidence="2">histidine kinase</fullName>
        <ecNumber evidence="2">2.7.13.3</ecNumber>
    </recommendedName>
</protein>
<dbReference type="SMART" id="SM00388">
    <property type="entry name" value="HisKA"/>
    <property type="match status" value="1"/>
</dbReference>
<gene>
    <name evidence="8" type="ORF">GCM10023183_31720</name>
</gene>
<evidence type="ECO:0000313" key="9">
    <source>
        <dbReference type="Proteomes" id="UP001501844"/>
    </source>
</evidence>
<keyword evidence="9" id="KW-1185">Reference proteome</keyword>
<organism evidence="8 9">
    <name type="scientific">Nibribacter koreensis</name>
    <dbReference type="NCBI Taxonomy" id="1084519"/>
    <lineage>
        <taxon>Bacteria</taxon>
        <taxon>Pseudomonadati</taxon>
        <taxon>Bacteroidota</taxon>
        <taxon>Cytophagia</taxon>
        <taxon>Cytophagales</taxon>
        <taxon>Hymenobacteraceae</taxon>
        <taxon>Nibribacter</taxon>
    </lineage>
</organism>
<dbReference type="PANTHER" id="PTHR43304">
    <property type="entry name" value="PHYTOCHROME-LIKE PROTEIN CPH1"/>
    <property type="match status" value="1"/>
</dbReference>
<dbReference type="NCBIfam" id="TIGR00229">
    <property type="entry name" value="sensory_box"/>
    <property type="match status" value="1"/>
</dbReference>
<dbReference type="InterPro" id="IPR003594">
    <property type="entry name" value="HATPase_dom"/>
</dbReference>
<evidence type="ECO:0000256" key="4">
    <source>
        <dbReference type="ARBA" id="ARBA00022679"/>
    </source>
</evidence>
<dbReference type="Pfam" id="PF08448">
    <property type="entry name" value="PAS_4"/>
    <property type="match status" value="4"/>
</dbReference>
<dbReference type="InterPro" id="IPR005467">
    <property type="entry name" value="His_kinase_dom"/>
</dbReference>
<comment type="caution">
    <text evidence="8">The sequence shown here is derived from an EMBL/GenBank/DDBJ whole genome shotgun (WGS) entry which is preliminary data.</text>
</comment>
<sequence length="849" mass="96184">MTDFSTSPNPTASFNEALSFQKIFEAQNNPILVLSPSLKILGCTEAYLNETLLTREQLLGKSVFDAFPDNPEAGESLSSVKLRASLQQVLASKQAHQMEVTRYDIPDPNHSASFIERYWSILNTPILDERGEVLYILNEATNVTEAEKSKKNLLESEEREKVALAEVEQQRLRLERLFAQAPAAMAVLEGPNLEFKEINDAYQQLFPGRKLLGLALFEALSELKGQPIEEIVQHVITTGETFEGKEILIPVARYKDQPVEDIYWNFIYQALYDAQGKINGMFIFALDVTPFVEARQQVEKSAEDLKALNLELEARVERRTQEVQKAQADAERQRQRFERLFMDAPTAICILAGPELVYELVNPVYAGLFPDRELLGKPILEALPEIGHNKAYETFSEVYRTGITHEEPELLIPFTSPHGFLEDRYFRYIQQARTNEEGIVDGVLVFAIEVTEQVAARKAVEENANNLRLITDSLPVLIGYLDRSRVYRFTNKAYEAWFPIKSEDLLGRRVQDVVGEKAYNNTKGYMDRALAGERLSFEATMPYREDFVKHIKTDYVPDVRGGEVLGFYTLVTDVTDQVEARLKIESSAQQASAIAVELAAANEDLRLANLDLADANQQLTHTNKDLDNFIYTASHDLKAPISNIEMLLRELQVELPKESLEGNEVKVIIKMMQNSIDRFKKTIASLTEITKLQKDHDRAAQTVNLKDVVQEVQLDMQQIIASHSAQIEADLRDDAMVSFSEKNLRSVVYNLLSNAIKYRHLDRNPVVRISCQPEDDYVVLVVQDNGLGINGKQQKKLFTMFSRFHDHVEGSGVGLYMVKRILDNAEGKIEVESTVGEGSTFKVFLKRAQ</sequence>
<feature type="domain" description="Histidine kinase" evidence="7">
    <location>
        <begin position="632"/>
        <end position="849"/>
    </location>
</feature>
<reference evidence="9" key="1">
    <citation type="journal article" date="2019" name="Int. J. Syst. Evol. Microbiol.">
        <title>The Global Catalogue of Microorganisms (GCM) 10K type strain sequencing project: providing services to taxonomists for standard genome sequencing and annotation.</title>
        <authorList>
            <consortium name="The Broad Institute Genomics Platform"/>
            <consortium name="The Broad Institute Genome Sequencing Center for Infectious Disease"/>
            <person name="Wu L."/>
            <person name="Ma J."/>
        </authorList>
    </citation>
    <scope>NUCLEOTIDE SEQUENCE [LARGE SCALE GENOMIC DNA]</scope>
    <source>
        <strain evidence="9">JCM 17917</strain>
    </source>
</reference>
<dbReference type="Pfam" id="PF02518">
    <property type="entry name" value="HATPase_c"/>
    <property type="match status" value="1"/>
</dbReference>
<proteinExistence type="predicted"/>
<keyword evidence="5" id="KW-0418">Kinase</keyword>